<dbReference type="InterPro" id="IPR013320">
    <property type="entry name" value="ConA-like_dom_sf"/>
</dbReference>
<feature type="domain" description="Beta-xylosidase C-terminal Concanavalin A-like" evidence="7">
    <location>
        <begin position="374"/>
        <end position="586"/>
    </location>
</feature>
<evidence type="ECO:0000313" key="8">
    <source>
        <dbReference type="EMBL" id="GGC14481.1"/>
    </source>
</evidence>
<reference evidence="8" key="1">
    <citation type="journal article" date="2014" name="Int. J. Syst. Evol. Microbiol.">
        <title>Complete genome sequence of Corynebacterium casei LMG S-19264T (=DSM 44701T), isolated from a smear-ripened cheese.</title>
        <authorList>
            <consortium name="US DOE Joint Genome Institute (JGI-PGF)"/>
            <person name="Walter F."/>
            <person name="Albersmeier A."/>
            <person name="Kalinowski J."/>
            <person name="Ruckert C."/>
        </authorList>
    </citation>
    <scope>NUCLEOTIDE SEQUENCE</scope>
    <source>
        <strain evidence="8">CGMCC 1.15095</strain>
    </source>
</reference>
<proteinExistence type="inferred from homology"/>
<evidence type="ECO:0000256" key="1">
    <source>
        <dbReference type="ARBA" id="ARBA00009865"/>
    </source>
</evidence>
<dbReference type="RefSeq" id="WP_188773008.1">
    <property type="nucleotide sequence ID" value="NZ_BMHK01000044.1"/>
</dbReference>
<dbReference type="GO" id="GO:0004553">
    <property type="term" value="F:hydrolase activity, hydrolyzing O-glycosyl compounds"/>
    <property type="evidence" value="ECO:0007669"/>
    <property type="project" value="InterPro"/>
</dbReference>
<feature type="active site" description="Proton acceptor" evidence="4">
    <location>
        <position position="68"/>
    </location>
</feature>
<evidence type="ECO:0000256" key="4">
    <source>
        <dbReference type="PIRSR" id="PIRSR606710-1"/>
    </source>
</evidence>
<name>A0A916TW86_9SPHN</name>
<dbReference type="InterPro" id="IPR041542">
    <property type="entry name" value="GH43_C2"/>
</dbReference>
<evidence type="ECO:0000259" key="7">
    <source>
        <dbReference type="Pfam" id="PF17851"/>
    </source>
</evidence>
<dbReference type="EMBL" id="BMHK01000044">
    <property type="protein sequence ID" value="GGC14481.1"/>
    <property type="molecule type" value="Genomic_DNA"/>
</dbReference>
<sequence length="588" mass="63964">MARATGCNRISASKAAGILRALTLSAAAITATITGTIGPASAQDDGRWFADQGDGTYRNPVLAGDYSDPDVVRVGEDYYLTSSSFTNVPGLPILHSRDLVNWTIIGHALPRVLPDEHYRTPRRGGGVWAPAIRYHDGRFLIYYADPDRGVFVVTARDPRGPWSEPALVDDTRGAIDPAPFWDEDGTAWLVHAFANSRAGKSNIIVLKRLSADGARALDSGRVIIDGNAMGPVATGLGPRPWQTTEGPKLYKREGWYYVFAPSGSVKGGWQGVFRSRTIEGPYEGRNVLDQGRTAINGPHQGAWVTTLSGEDWFIHFQDRDSYGRIVHLEPMAWKKGWPVIGADSDGDGRGEPVARHRKPAAPRQEIATPVADDVFDGPLSLAWQWGSNPGADWLGLSDGWLRLKSVSGSADLYEVGNVLSQKLPALSFTATTLMRFEPLREGERAGLAFHGMNYGWIGLERGADGIRIAQRSKRDIAPGAAESLSAGPVFTGERIWLRLFAAPVEIKVPPPDFSPYWPSMLRETHARVQFSYSLDGKTFTPLGAVFESRPGRWTGAQIGLFAQAASGTPAATATTVGHADFDWFRITE</sequence>
<evidence type="ECO:0000256" key="5">
    <source>
        <dbReference type="PIRSR" id="PIRSR606710-2"/>
    </source>
</evidence>
<organism evidence="8 9">
    <name type="scientific">Novosphingobium endophyticum</name>
    <dbReference type="NCBI Taxonomy" id="1955250"/>
    <lineage>
        <taxon>Bacteria</taxon>
        <taxon>Pseudomonadati</taxon>
        <taxon>Pseudomonadota</taxon>
        <taxon>Alphaproteobacteria</taxon>
        <taxon>Sphingomonadales</taxon>
        <taxon>Sphingomonadaceae</taxon>
        <taxon>Novosphingobium</taxon>
    </lineage>
</organism>
<dbReference type="InterPro" id="IPR006710">
    <property type="entry name" value="Glyco_hydro_43"/>
</dbReference>
<evidence type="ECO:0000256" key="6">
    <source>
        <dbReference type="RuleBase" id="RU361187"/>
    </source>
</evidence>
<feature type="site" description="Important for catalytic activity, responsible for pKa modulation of the active site Glu and correct orientation of both the proton donor and substrate" evidence="5">
    <location>
        <position position="176"/>
    </location>
</feature>
<evidence type="ECO:0000256" key="3">
    <source>
        <dbReference type="ARBA" id="ARBA00023295"/>
    </source>
</evidence>
<dbReference type="AlphaFoldDB" id="A0A916TW86"/>
<keyword evidence="9" id="KW-1185">Reference proteome</keyword>
<dbReference type="InterPro" id="IPR023296">
    <property type="entry name" value="Glyco_hydro_beta-prop_sf"/>
</dbReference>
<accession>A0A916TW86</accession>
<dbReference type="Gene3D" id="2.60.120.200">
    <property type="match status" value="1"/>
</dbReference>
<dbReference type="SUPFAM" id="SSF75005">
    <property type="entry name" value="Arabinanase/levansucrase/invertase"/>
    <property type="match status" value="1"/>
</dbReference>
<dbReference type="Pfam" id="PF17851">
    <property type="entry name" value="GH43_C2"/>
    <property type="match status" value="1"/>
</dbReference>
<dbReference type="Proteomes" id="UP000608154">
    <property type="component" value="Unassembled WGS sequence"/>
</dbReference>
<gene>
    <name evidence="8" type="ORF">GCM10011494_36640</name>
</gene>
<dbReference type="CDD" id="cd09001">
    <property type="entry name" value="GH43_FsAxh1-like"/>
    <property type="match status" value="1"/>
</dbReference>
<protein>
    <submittedName>
        <fullName evidence="8">Glycoside hydrolase</fullName>
    </submittedName>
</protein>
<evidence type="ECO:0000256" key="2">
    <source>
        <dbReference type="ARBA" id="ARBA00022801"/>
    </source>
</evidence>
<reference evidence="8" key="2">
    <citation type="submission" date="2020-09" db="EMBL/GenBank/DDBJ databases">
        <authorList>
            <person name="Sun Q."/>
            <person name="Zhou Y."/>
        </authorList>
    </citation>
    <scope>NUCLEOTIDE SEQUENCE</scope>
    <source>
        <strain evidence="8">CGMCC 1.15095</strain>
    </source>
</reference>
<dbReference type="Pfam" id="PF04616">
    <property type="entry name" value="Glyco_hydro_43"/>
    <property type="match status" value="1"/>
</dbReference>
<keyword evidence="2 6" id="KW-0378">Hydrolase</keyword>
<comment type="caution">
    <text evidence="8">The sequence shown here is derived from an EMBL/GenBank/DDBJ whole genome shotgun (WGS) entry which is preliminary data.</text>
</comment>
<comment type="similarity">
    <text evidence="1 6">Belongs to the glycosyl hydrolase 43 family.</text>
</comment>
<dbReference type="PANTHER" id="PTHR42812">
    <property type="entry name" value="BETA-XYLOSIDASE"/>
    <property type="match status" value="1"/>
</dbReference>
<dbReference type="GO" id="GO:0005975">
    <property type="term" value="P:carbohydrate metabolic process"/>
    <property type="evidence" value="ECO:0007669"/>
    <property type="project" value="InterPro"/>
</dbReference>
<keyword evidence="3 6" id="KW-0326">Glycosidase</keyword>
<dbReference type="SUPFAM" id="SSF49899">
    <property type="entry name" value="Concanavalin A-like lectins/glucanases"/>
    <property type="match status" value="1"/>
</dbReference>
<evidence type="ECO:0000313" key="9">
    <source>
        <dbReference type="Proteomes" id="UP000608154"/>
    </source>
</evidence>
<dbReference type="Gene3D" id="2.115.10.20">
    <property type="entry name" value="Glycosyl hydrolase domain, family 43"/>
    <property type="match status" value="1"/>
</dbReference>
<dbReference type="PANTHER" id="PTHR42812:SF12">
    <property type="entry name" value="BETA-XYLOSIDASE-RELATED"/>
    <property type="match status" value="1"/>
</dbReference>
<dbReference type="InterPro" id="IPR051795">
    <property type="entry name" value="Glycosyl_Hydrlase_43"/>
</dbReference>
<feature type="active site" description="Proton donor" evidence="4">
    <location>
        <position position="245"/>
    </location>
</feature>